<dbReference type="RefSeq" id="WP_157785136.1">
    <property type="nucleotide sequence ID" value="NZ_JBGBYD010000002.1"/>
</dbReference>
<feature type="chain" id="PRO_5046869303" evidence="6">
    <location>
        <begin position="23"/>
        <end position="236"/>
    </location>
</feature>
<dbReference type="SUPFAM" id="SSF56925">
    <property type="entry name" value="OMPA-like"/>
    <property type="match status" value="1"/>
</dbReference>
<comment type="similarity">
    <text evidence="5">Belongs to the Omp25/RopB family.</text>
</comment>
<comment type="caution">
    <text evidence="8">The sequence shown here is derived from an EMBL/GenBank/DDBJ whole genome shotgun (WGS) entry which is preliminary data.</text>
</comment>
<dbReference type="Proteomes" id="UP001565474">
    <property type="component" value="Unassembled WGS sequence"/>
</dbReference>
<dbReference type="EMBL" id="JBGBZN010000002">
    <property type="protein sequence ID" value="MEY9474721.1"/>
    <property type="molecule type" value="Genomic_DNA"/>
</dbReference>
<dbReference type="InterPro" id="IPR027385">
    <property type="entry name" value="Beta-barrel_OMP"/>
</dbReference>
<evidence type="ECO:0000313" key="9">
    <source>
        <dbReference type="Proteomes" id="UP001565474"/>
    </source>
</evidence>
<dbReference type="InterPro" id="IPR011250">
    <property type="entry name" value="OMP/PagP_B-barrel"/>
</dbReference>
<gene>
    <name evidence="8" type="ORF">ABH992_007120</name>
</gene>
<organism evidence="8 9">
    <name type="scientific">Bradyrhizobium yuanmingense</name>
    <dbReference type="NCBI Taxonomy" id="108015"/>
    <lineage>
        <taxon>Bacteria</taxon>
        <taxon>Pseudomonadati</taxon>
        <taxon>Pseudomonadota</taxon>
        <taxon>Alphaproteobacteria</taxon>
        <taxon>Hyphomicrobiales</taxon>
        <taxon>Nitrobacteraceae</taxon>
        <taxon>Bradyrhizobium</taxon>
    </lineage>
</organism>
<evidence type="ECO:0000256" key="6">
    <source>
        <dbReference type="SAM" id="SignalP"/>
    </source>
</evidence>
<evidence type="ECO:0000256" key="3">
    <source>
        <dbReference type="ARBA" id="ARBA00023136"/>
    </source>
</evidence>
<comment type="subcellular location">
    <subcellularLocation>
        <location evidence="1">Cell outer membrane</location>
    </subcellularLocation>
</comment>
<sequence length="236" mass="24438">MKQILKPLILGLGLLTSFGAEAADLAVKPPPVAPAAAVFNWTGFYIGVNGGYGLGQQDPLNLISSRFDRTSFDLSGGFVGGTAGAQIQQGHVVLGVESDIDWANIRGSGTVIPAIAGIPAPITLNLATKTEAIITARARFGMALNNFLLYGTGGAAFLRETADGTSIAGVPCGTAGVLVGCTEAHWRPGLAAGLGAEYAFTPNWTLKGEYLYIAAAGTGASKDHLYLMRFGVNYKF</sequence>
<dbReference type="Gene3D" id="2.40.160.20">
    <property type="match status" value="1"/>
</dbReference>
<keyword evidence="9" id="KW-1185">Reference proteome</keyword>
<evidence type="ECO:0000259" key="7">
    <source>
        <dbReference type="Pfam" id="PF13505"/>
    </source>
</evidence>
<dbReference type="Pfam" id="PF13505">
    <property type="entry name" value="OMP_b-brl"/>
    <property type="match status" value="1"/>
</dbReference>
<dbReference type="PANTHER" id="PTHR34001:SF3">
    <property type="entry name" value="BLL7405 PROTEIN"/>
    <property type="match status" value="1"/>
</dbReference>
<feature type="domain" description="Outer membrane protein beta-barrel" evidence="7">
    <location>
        <begin position="33"/>
        <end position="236"/>
    </location>
</feature>
<proteinExistence type="inferred from homology"/>
<evidence type="ECO:0000256" key="5">
    <source>
        <dbReference type="ARBA" id="ARBA00038306"/>
    </source>
</evidence>
<keyword evidence="4" id="KW-0998">Cell outer membrane</keyword>
<keyword evidence="2 6" id="KW-0732">Signal</keyword>
<protein>
    <submittedName>
        <fullName evidence="8">Outer membrane immunogenic protein</fullName>
    </submittedName>
</protein>
<dbReference type="PANTHER" id="PTHR34001">
    <property type="entry name" value="BLL7405 PROTEIN"/>
    <property type="match status" value="1"/>
</dbReference>
<dbReference type="InterPro" id="IPR051692">
    <property type="entry name" value="OMP-like"/>
</dbReference>
<evidence type="ECO:0000256" key="2">
    <source>
        <dbReference type="ARBA" id="ARBA00022729"/>
    </source>
</evidence>
<accession>A0ABV4GS03</accession>
<keyword evidence="3" id="KW-0472">Membrane</keyword>
<name>A0ABV4GS03_9BRAD</name>
<reference evidence="8 9" key="1">
    <citation type="submission" date="2024-07" db="EMBL/GenBank/DDBJ databases">
        <title>Genomic Encyclopedia of Type Strains, Phase V (KMG-V): Genome sequencing to study the core and pangenomes of soil and plant-associated prokaryotes.</title>
        <authorList>
            <person name="Whitman W."/>
        </authorList>
    </citation>
    <scope>NUCLEOTIDE SEQUENCE [LARGE SCALE GENOMIC DNA]</scope>
    <source>
        <strain evidence="8 9">USDA 222</strain>
    </source>
</reference>
<evidence type="ECO:0000256" key="1">
    <source>
        <dbReference type="ARBA" id="ARBA00004442"/>
    </source>
</evidence>
<evidence type="ECO:0000313" key="8">
    <source>
        <dbReference type="EMBL" id="MEY9474721.1"/>
    </source>
</evidence>
<evidence type="ECO:0000256" key="4">
    <source>
        <dbReference type="ARBA" id="ARBA00023237"/>
    </source>
</evidence>
<feature type="signal peptide" evidence="6">
    <location>
        <begin position="1"/>
        <end position="22"/>
    </location>
</feature>